<proteinExistence type="predicted"/>
<reference evidence="1 2" key="1">
    <citation type="submission" date="2018-08" db="EMBL/GenBank/DDBJ databases">
        <title>Mucilaginibacter sp. MYSH2.</title>
        <authorList>
            <person name="Seo T."/>
        </authorList>
    </citation>
    <scope>NUCLEOTIDE SEQUENCE [LARGE SCALE GENOMIC DNA]</scope>
    <source>
        <strain evidence="1 2">MYSH2</strain>
    </source>
</reference>
<evidence type="ECO:0000313" key="1">
    <source>
        <dbReference type="EMBL" id="RFZ94724.1"/>
    </source>
</evidence>
<sequence length="166" mass="19734">MEETILFGDKEKFAIELGFAKKKSRYKLRFWTEGIAYGSFTKSSELGDSITQYQKFINEKEKYYRAVFDDFSPKEIMYFLVDFFLLGDTDGITDEEIEKRIELYIFFGEQFTNQTSSLLLLYKKPNVIFIIQRPNDGPVDRYNISFDTFCQVFEEYIVYAQNNNFV</sequence>
<dbReference type="EMBL" id="QWDC01000001">
    <property type="protein sequence ID" value="RFZ94724.1"/>
    <property type="molecule type" value="Genomic_DNA"/>
</dbReference>
<dbReference type="AlphaFoldDB" id="A0A372NXU4"/>
<evidence type="ECO:0000313" key="2">
    <source>
        <dbReference type="Proteomes" id="UP000264217"/>
    </source>
</evidence>
<protein>
    <submittedName>
        <fullName evidence="1">Uncharacterized protein</fullName>
    </submittedName>
</protein>
<dbReference type="OrthoDB" id="1493775at2"/>
<dbReference type="RefSeq" id="WP_117390285.1">
    <property type="nucleotide sequence ID" value="NZ_QWDC01000001.1"/>
</dbReference>
<keyword evidence="2" id="KW-1185">Reference proteome</keyword>
<gene>
    <name evidence="1" type="ORF">D0C36_04075</name>
</gene>
<dbReference type="Proteomes" id="UP000264217">
    <property type="component" value="Unassembled WGS sequence"/>
</dbReference>
<comment type="caution">
    <text evidence="1">The sequence shown here is derived from an EMBL/GenBank/DDBJ whole genome shotgun (WGS) entry which is preliminary data.</text>
</comment>
<name>A0A372NXU4_9SPHI</name>
<organism evidence="1 2">
    <name type="scientific">Mucilaginibacter conchicola</name>
    <dbReference type="NCBI Taxonomy" id="2303333"/>
    <lineage>
        <taxon>Bacteria</taxon>
        <taxon>Pseudomonadati</taxon>
        <taxon>Bacteroidota</taxon>
        <taxon>Sphingobacteriia</taxon>
        <taxon>Sphingobacteriales</taxon>
        <taxon>Sphingobacteriaceae</taxon>
        <taxon>Mucilaginibacter</taxon>
    </lineage>
</organism>
<accession>A0A372NXU4</accession>